<dbReference type="EMBL" id="JAMQYH010000005">
    <property type="protein sequence ID" value="KAJ1684846.1"/>
    <property type="molecule type" value="Genomic_DNA"/>
</dbReference>
<organism evidence="2 3">
    <name type="scientific">Rhynchospora breviuscula</name>
    <dbReference type="NCBI Taxonomy" id="2022672"/>
    <lineage>
        <taxon>Eukaryota</taxon>
        <taxon>Viridiplantae</taxon>
        <taxon>Streptophyta</taxon>
        <taxon>Embryophyta</taxon>
        <taxon>Tracheophyta</taxon>
        <taxon>Spermatophyta</taxon>
        <taxon>Magnoliopsida</taxon>
        <taxon>Liliopsida</taxon>
        <taxon>Poales</taxon>
        <taxon>Cyperaceae</taxon>
        <taxon>Cyperoideae</taxon>
        <taxon>Rhynchosporeae</taxon>
        <taxon>Rhynchospora</taxon>
    </lineage>
</organism>
<dbReference type="InterPro" id="IPR036610">
    <property type="entry name" value="PEBP-like_sf"/>
</dbReference>
<protein>
    <submittedName>
        <fullName evidence="2">Uncharacterized protein</fullName>
    </submittedName>
</protein>
<accession>A0A9P9ZAW6</accession>
<dbReference type="SUPFAM" id="SSF49777">
    <property type="entry name" value="PEBP-like"/>
    <property type="match status" value="1"/>
</dbReference>
<sequence length="179" mass="19914">MSSNVDPLVVGRVIGEVVDLFVPTTEMDVNFGAKHVNNGCDIKPSMAADPPSIHIGGRPSHLFTLVMTDPDAPSPSEPSLRECLHWLVVNIPGDTDPTQGEEVMPYMRPKPPLGIHRYVLVLFQQKVRVPAASIELSPETVETRAHFNTRDFADRHDLGMPVAAVYFNSQKEPMNRRRH</sequence>
<gene>
    <name evidence="2" type="ORF">LUZ63_016236</name>
</gene>
<evidence type="ECO:0000313" key="2">
    <source>
        <dbReference type="EMBL" id="KAJ1684846.1"/>
    </source>
</evidence>
<dbReference type="PROSITE" id="PS01220">
    <property type="entry name" value="PBP"/>
    <property type="match status" value="1"/>
</dbReference>
<dbReference type="AlphaFoldDB" id="A0A9P9ZAW6"/>
<reference evidence="2" key="1">
    <citation type="journal article" date="2022" name="Cell">
        <title>Repeat-based holocentromeres influence genome architecture and karyotype evolution.</title>
        <authorList>
            <person name="Hofstatter P.G."/>
            <person name="Thangavel G."/>
            <person name="Lux T."/>
            <person name="Neumann P."/>
            <person name="Vondrak T."/>
            <person name="Novak P."/>
            <person name="Zhang M."/>
            <person name="Costa L."/>
            <person name="Castellani M."/>
            <person name="Scott A."/>
            <person name="Toegelov H."/>
            <person name="Fuchs J."/>
            <person name="Mata-Sucre Y."/>
            <person name="Dias Y."/>
            <person name="Vanzela A.L.L."/>
            <person name="Huettel B."/>
            <person name="Almeida C.C.S."/>
            <person name="Simkova H."/>
            <person name="Souza G."/>
            <person name="Pedrosa-Harand A."/>
            <person name="Macas J."/>
            <person name="Mayer K.F.X."/>
            <person name="Houben A."/>
            <person name="Marques A."/>
        </authorList>
    </citation>
    <scope>NUCLEOTIDE SEQUENCE</scope>
    <source>
        <strain evidence="2">RhyBre1mFocal</strain>
    </source>
</reference>
<dbReference type="PANTHER" id="PTHR11362">
    <property type="entry name" value="PHOSPHATIDYLETHANOLAMINE-BINDING PROTEIN"/>
    <property type="match status" value="1"/>
</dbReference>
<comment type="caution">
    <text evidence="2">The sequence shown here is derived from an EMBL/GenBank/DDBJ whole genome shotgun (WGS) entry which is preliminary data.</text>
</comment>
<dbReference type="InterPro" id="IPR035810">
    <property type="entry name" value="PEBP_euk"/>
</dbReference>
<keyword evidence="3" id="KW-1185">Reference proteome</keyword>
<dbReference type="Proteomes" id="UP001151287">
    <property type="component" value="Unassembled WGS sequence"/>
</dbReference>
<dbReference type="InterPro" id="IPR001858">
    <property type="entry name" value="Phosphatidylethanolamine-bd_CS"/>
</dbReference>
<dbReference type="InterPro" id="IPR008914">
    <property type="entry name" value="PEBP"/>
</dbReference>
<evidence type="ECO:0000313" key="3">
    <source>
        <dbReference type="Proteomes" id="UP001151287"/>
    </source>
</evidence>
<dbReference type="Pfam" id="PF01161">
    <property type="entry name" value="PBP"/>
    <property type="match status" value="1"/>
</dbReference>
<dbReference type="Gene3D" id="3.90.280.10">
    <property type="entry name" value="PEBP-like"/>
    <property type="match status" value="1"/>
</dbReference>
<dbReference type="PANTHER" id="PTHR11362:SF82">
    <property type="entry name" value="PHOSPHATIDYLETHANOLAMINE-BINDING PROTEIN 4"/>
    <property type="match status" value="1"/>
</dbReference>
<proteinExistence type="inferred from homology"/>
<evidence type="ECO:0000256" key="1">
    <source>
        <dbReference type="ARBA" id="ARBA00007091"/>
    </source>
</evidence>
<name>A0A9P9ZAW6_9POAL</name>
<dbReference type="CDD" id="cd00866">
    <property type="entry name" value="PEBP_euk"/>
    <property type="match status" value="1"/>
</dbReference>
<dbReference type="OrthoDB" id="2506647at2759"/>
<comment type="similarity">
    <text evidence="1">Belongs to the phosphatidylethanolamine-binding protein family.</text>
</comment>